<dbReference type="InterPro" id="IPR016112">
    <property type="entry name" value="VP_dsDNA_II"/>
</dbReference>
<dbReference type="GO" id="GO:0005198">
    <property type="term" value="F:structural molecule activity"/>
    <property type="evidence" value="ECO:0007669"/>
    <property type="project" value="InterPro"/>
</dbReference>
<dbReference type="InterPro" id="IPR038519">
    <property type="entry name" value="MCP_C_sf"/>
</dbReference>
<evidence type="ECO:0000259" key="1">
    <source>
        <dbReference type="Pfam" id="PF04451"/>
    </source>
</evidence>
<organism evidence="3">
    <name type="scientific">viral metagenome</name>
    <dbReference type="NCBI Taxonomy" id="1070528"/>
    <lineage>
        <taxon>unclassified sequences</taxon>
        <taxon>metagenomes</taxon>
        <taxon>organismal metagenomes</taxon>
    </lineage>
</organism>
<dbReference type="Pfam" id="PF04451">
    <property type="entry name" value="Capsid_NCLDV"/>
    <property type="match status" value="1"/>
</dbReference>
<evidence type="ECO:0008006" key="4">
    <source>
        <dbReference type="Google" id="ProtNLM"/>
    </source>
</evidence>
<dbReference type="AlphaFoldDB" id="A0A6C0CR61"/>
<dbReference type="Pfam" id="PF16903">
    <property type="entry name" value="Capsid_N"/>
    <property type="match status" value="1"/>
</dbReference>
<protein>
    <recommendedName>
        <fullName evidence="4">Major capsid protein N-terminal domain-containing protein</fullName>
    </recommendedName>
</protein>
<dbReference type="EMBL" id="MN739475">
    <property type="protein sequence ID" value="QHT06773.1"/>
    <property type="molecule type" value="Genomic_DNA"/>
</dbReference>
<dbReference type="SUPFAM" id="SSF49749">
    <property type="entry name" value="Group II dsDNA viruses VP"/>
    <property type="match status" value="2"/>
</dbReference>
<dbReference type="Gene3D" id="2.70.9.20">
    <property type="entry name" value="Major capsid protein Vp54"/>
    <property type="match status" value="1"/>
</dbReference>
<sequence length="448" mass="50643">MGGGLMQIVAYGSQDVYLTGDPQVTFFKTVYKRYTNFALEAIEQTFNGSADFGKRVSCTIARNGDLINSTYLQIQLPILSVSYLSVGSGPTPAYLCWCNAVGHAIIRYVEIEIGGQRIDRHYGLWLDIWDELTQTAEKKVGYSQMVGKYQSELGLIGNSNYERIYYIPLQFWFCKSPGMSLPLIALQYHEVKINIEFRTLSDLVVALNANGSRVTETNYTTFSTTPSITNAQLYVDYVYLDTDERAKFAQNDHEYLIEQLQFTGSESLNFSQQSQKLKLNFNHPCKELIWVIQRDENATGNGTAYNDWFNYSAAAPGTPIPSQAVDLMADAKILLNGYERFTVRPQTYFRLVQPYQHHTRIPEKHIYLYSFSLKPEEQQPSGTCNMSRIDTVYMNYDLTPISMLQTLTASSPPVFQMGSSSTGQISVFAINYNVLRVRSGMAGLAYAN</sequence>
<dbReference type="Gene3D" id="2.70.9.10">
    <property type="entry name" value="Adenovirus Type 2 Hexon, domain 4"/>
    <property type="match status" value="1"/>
</dbReference>
<proteinExistence type="predicted"/>
<dbReference type="InterPro" id="IPR007542">
    <property type="entry name" value="MCP_C"/>
</dbReference>
<feature type="domain" description="Major capsid protein N-terminal" evidence="2">
    <location>
        <begin position="25"/>
        <end position="241"/>
    </location>
</feature>
<dbReference type="InterPro" id="IPR031654">
    <property type="entry name" value="Capsid_N"/>
</dbReference>
<reference evidence="3" key="1">
    <citation type="journal article" date="2020" name="Nature">
        <title>Giant virus diversity and host interactions through global metagenomics.</title>
        <authorList>
            <person name="Schulz F."/>
            <person name="Roux S."/>
            <person name="Paez-Espino D."/>
            <person name="Jungbluth S."/>
            <person name="Walsh D.A."/>
            <person name="Denef V.J."/>
            <person name="McMahon K.D."/>
            <person name="Konstantinidis K.T."/>
            <person name="Eloe-Fadrosh E.A."/>
            <person name="Kyrpides N.C."/>
            <person name="Woyke T."/>
        </authorList>
    </citation>
    <scope>NUCLEOTIDE SEQUENCE</scope>
    <source>
        <strain evidence="3">GVMAG-M-3300021473-15</strain>
    </source>
</reference>
<name>A0A6C0CR61_9ZZZZ</name>
<evidence type="ECO:0000313" key="3">
    <source>
        <dbReference type="EMBL" id="QHT06773.1"/>
    </source>
</evidence>
<evidence type="ECO:0000259" key="2">
    <source>
        <dbReference type="Pfam" id="PF16903"/>
    </source>
</evidence>
<accession>A0A6C0CR61</accession>
<feature type="domain" description="Major capsid protein C-terminal" evidence="1">
    <location>
        <begin position="244"/>
        <end position="443"/>
    </location>
</feature>